<evidence type="ECO:0000256" key="1">
    <source>
        <dbReference type="ARBA" id="ARBA00004162"/>
    </source>
</evidence>
<dbReference type="STRING" id="53345.LIU_05890"/>
<keyword evidence="5" id="KW-0133">Cell shape</keyword>
<evidence type="ECO:0000256" key="6">
    <source>
        <dbReference type="ARBA" id="ARBA00022984"/>
    </source>
</evidence>
<organism evidence="10 11">
    <name type="scientific">Enterococcus durans</name>
    <dbReference type="NCBI Taxonomy" id="53345"/>
    <lineage>
        <taxon>Bacteria</taxon>
        <taxon>Bacillati</taxon>
        <taxon>Bacillota</taxon>
        <taxon>Bacilli</taxon>
        <taxon>Lactobacillales</taxon>
        <taxon>Enterococcaceae</taxon>
        <taxon>Enterococcus</taxon>
    </lineage>
</organism>
<sequence>MMKDFMKKFMNNSWMDKIKKGAQEPKNKPFRRSHVPFRLNFLFFIIFTLFVALIARLGYLQIVNGEEMEAKVKSSSTLTIQTSSPRGMIYDSTGKALVTNQANQAITFTRGTKVTSKDLLEVATKLNQLIDVPADENLTERDKKDFWLADPKHLKEATERLSAKEKQLETSEQYSATVDKVTKDEIQFNEEELKIATIFKRMNSAYELNTVFIKNSGVTDQELAVVAEHASELPGVSTGTDWTRQYNAADSLKSILGSVTTEKQGLPADEADKYLAKGYSRNDRVGQSYLEKQYEDVLQGTKTQYEVTLDSDGNVTNKKEIFAGEKGSNLMLSINSEFQSKVEDILKNNYQTLVNNGKAKYSPGAYAVAMNPQTGEVLAMTGFSHKEGSNELTENALGTITSAFTPGSVVKAGTLTAGWQTAAIAGNQVLVDEPIKLQGSAEKSSVFNRSGQIPINAVKALELSSNTYMIKVALKMLGLEYTPNMGLPSLDEEAKAYEELRKAFKEFGLGTTTGIDLPNESAGISRSVDFMKKFNSDNGAQWYSPGNFTDLAFGQFDTYTPIQLAQYASTVANGGKRIEPRLVKAIYGNDADGNLGEVKKEIETKVANNVDITAEEMSILREGFHQVVHGTDGYTTAKPLANAKMDLSAKTGTAETVAEGHPDITTVNSNIVAYGPTDNPEIAISVVLPNLLDEKDHMNLTIAQEIMDTYYDMFMANKQNP</sequence>
<keyword evidence="4" id="KW-0812">Transmembrane</keyword>
<dbReference type="AlphaFoldDB" id="A0A367CCK6"/>
<dbReference type="GO" id="GO:0071972">
    <property type="term" value="F:peptidoglycan L,D-transpeptidase activity"/>
    <property type="evidence" value="ECO:0007669"/>
    <property type="project" value="TreeGrafter"/>
</dbReference>
<evidence type="ECO:0000256" key="4">
    <source>
        <dbReference type="ARBA" id="ARBA00022692"/>
    </source>
</evidence>
<dbReference type="GO" id="GO:0005886">
    <property type="term" value="C:plasma membrane"/>
    <property type="evidence" value="ECO:0007669"/>
    <property type="project" value="UniProtKB-SubCell"/>
</dbReference>
<name>A0A367CCK6_9ENTE</name>
<keyword evidence="6" id="KW-0573">Peptidoglycan synthesis</keyword>
<keyword evidence="3" id="KW-1003">Cell membrane</keyword>
<dbReference type="InterPro" id="IPR050515">
    <property type="entry name" value="Beta-lactam/transpept"/>
</dbReference>
<protein>
    <submittedName>
        <fullName evidence="10">Penicillin-binding protein transpeptidase</fullName>
    </submittedName>
</protein>
<dbReference type="SUPFAM" id="SSF56601">
    <property type="entry name" value="beta-lactamase/transpeptidase-like"/>
    <property type="match status" value="1"/>
</dbReference>
<dbReference type="PANTHER" id="PTHR30627">
    <property type="entry name" value="PEPTIDOGLYCAN D,D-TRANSPEPTIDASE"/>
    <property type="match status" value="1"/>
</dbReference>
<dbReference type="InterPro" id="IPR012338">
    <property type="entry name" value="Beta-lactam/transpept-like"/>
</dbReference>
<dbReference type="InterPro" id="IPR001460">
    <property type="entry name" value="PCN-bd_Tpept"/>
</dbReference>
<reference evidence="10 11" key="1">
    <citation type="submission" date="2015-06" db="EMBL/GenBank/DDBJ databases">
        <title>The Genome Sequence of Enterococcus durans 4EA1.</title>
        <authorList>
            <consortium name="The Broad Institute Genomics Platform"/>
            <consortium name="The Broad Institute Genome Sequencing Center for Infectious Disease"/>
            <person name="Earl A.M."/>
            <person name="Van Tyne D."/>
            <person name="Lebreton F."/>
            <person name="Saavedra J.T."/>
            <person name="Gilmore M.S."/>
            <person name="Manson Mcguire A."/>
            <person name="Clock S."/>
            <person name="Crupain M."/>
            <person name="Rangan U."/>
            <person name="Young S."/>
            <person name="Abouelleil A."/>
            <person name="Cao P."/>
            <person name="Chapman S.B."/>
            <person name="Griggs A."/>
            <person name="Priest M."/>
            <person name="Shea T."/>
            <person name="Wortman J."/>
            <person name="Nusbaum C."/>
            <person name="Birren B."/>
        </authorList>
    </citation>
    <scope>NUCLEOTIDE SEQUENCE [LARGE SCALE GENOMIC DNA]</scope>
    <source>
        <strain evidence="10 11">4EA1</strain>
    </source>
</reference>
<evidence type="ECO:0000313" key="11">
    <source>
        <dbReference type="Proteomes" id="UP000252797"/>
    </source>
</evidence>
<dbReference type="Gene3D" id="3.40.710.10">
    <property type="entry name" value="DD-peptidase/beta-lactamase superfamily"/>
    <property type="match status" value="1"/>
</dbReference>
<dbReference type="KEGG" id="edu:LIU_05890"/>
<evidence type="ECO:0000256" key="9">
    <source>
        <dbReference type="ARBA" id="ARBA00023316"/>
    </source>
</evidence>
<dbReference type="GO" id="GO:0071555">
    <property type="term" value="P:cell wall organization"/>
    <property type="evidence" value="ECO:0007669"/>
    <property type="project" value="UniProtKB-KW"/>
</dbReference>
<evidence type="ECO:0000256" key="7">
    <source>
        <dbReference type="ARBA" id="ARBA00022989"/>
    </source>
</evidence>
<comment type="similarity">
    <text evidence="2">Belongs to the transpeptidase family.</text>
</comment>
<dbReference type="InterPro" id="IPR005311">
    <property type="entry name" value="PBP_dimer"/>
</dbReference>
<accession>A0A367CCK6</accession>
<proteinExistence type="inferred from homology"/>
<dbReference type="Gene3D" id="3.90.1310.10">
    <property type="entry name" value="Penicillin-binding protein 2a (Domain 2)"/>
    <property type="match status" value="1"/>
</dbReference>
<keyword evidence="9" id="KW-0961">Cell wall biogenesis/degradation</keyword>
<dbReference type="Pfam" id="PF03717">
    <property type="entry name" value="PBP_dimer"/>
    <property type="match status" value="1"/>
</dbReference>
<dbReference type="SUPFAM" id="SSF56519">
    <property type="entry name" value="Penicillin binding protein dimerisation domain"/>
    <property type="match status" value="1"/>
</dbReference>
<dbReference type="Pfam" id="PF00905">
    <property type="entry name" value="Transpeptidase"/>
    <property type="match status" value="1"/>
</dbReference>
<dbReference type="InterPro" id="IPR036138">
    <property type="entry name" value="PBP_dimer_sf"/>
</dbReference>
<dbReference type="GO" id="GO:0008658">
    <property type="term" value="F:penicillin binding"/>
    <property type="evidence" value="ECO:0007669"/>
    <property type="project" value="InterPro"/>
</dbReference>
<evidence type="ECO:0000313" key="10">
    <source>
        <dbReference type="EMBL" id="RCA10198.1"/>
    </source>
</evidence>
<evidence type="ECO:0000256" key="5">
    <source>
        <dbReference type="ARBA" id="ARBA00022960"/>
    </source>
</evidence>
<dbReference type="Proteomes" id="UP000252797">
    <property type="component" value="Unassembled WGS sequence"/>
</dbReference>
<evidence type="ECO:0000256" key="8">
    <source>
        <dbReference type="ARBA" id="ARBA00023136"/>
    </source>
</evidence>
<gene>
    <name evidence="10" type="ORF">EA71_00929</name>
</gene>
<dbReference type="RefSeq" id="WP_053108909.1">
    <property type="nucleotide sequence ID" value="NZ_CABGJE010000033.1"/>
</dbReference>
<dbReference type="GO" id="GO:0009252">
    <property type="term" value="P:peptidoglycan biosynthetic process"/>
    <property type="evidence" value="ECO:0007669"/>
    <property type="project" value="UniProtKB-KW"/>
</dbReference>
<dbReference type="GeneID" id="56743574"/>
<dbReference type="EMBL" id="LEPB01000004">
    <property type="protein sequence ID" value="RCA10198.1"/>
    <property type="molecule type" value="Genomic_DNA"/>
</dbReference>
<evidence type="ECO:0000256" key="3">
    <source>
        <dbReference type="ARBA" id="ARBA00022475"/>
    </source>
</evidence>
<keyword evidence="8" id="KW-0472">Membrane</keyword>
<comment type="subcellular location">
    <subcellularLocation>
        <location evidence="1">Cell membrane</location>
        <topology evidence="1">Single-pass membrane protein</topology>
    </subcellularLocation>
</comment>
<dbReference type="Gene3D" id="1.10.10.1230">
    <property type="entry name" value="Penicillin-binding protein, N-terminal non-catalytic domain, head sub-domain"/>
    <property type="match status" value="1"/>
</dbReference>
<dbReference type="GO" id="GO:0008360">
    <property type="term" value="P:regulation of cell shape"/>
    <property type="evidence" value="ECO:0007669"/>
    <property type="project" value="UniProtKB-KW"/>
</dbReference>
<evidence type="ECO:0000256" key="2">
    <source>
        <dbReference type="ARBA" id="ARBA00007171"/>
    </source>
</evidence>
<comment type="caution">
    <text evidence="10">The sequence shown here is derived from an EMBL/GenBank/DDBJ whole genome shotgun (WGS) entry which is preliminary data.</text>
</comment>
<dbReference type="PANTHER" id="PTHR30627:SF2">
    <property type="entry name" value="PEPTIDOGLYCAN D,D-TRANSPEPTIDASE MRDA"/>
    <property type="match status" value="1"/>
</dbReference>
<keyword evidence="7" id="KW-1133">Transmembrane helix</keyword>